<feature type="compositionally biased region" description="Basic and acidic residues" evidence="1">
    <location>
        <begin position="17"/>
        <end position="27"/>
    </location>
</feature>
<name>A0AAD7RNA5_9TELE</name>
<comment type="caution">
    <text evidence="2">The sequence shown here is derived from an EMBL/GenBank/DDBJ whole genome shotgun (WGS) entry which is preliminary data.</text>
</comment>
<proteinExistence type="predicted"/>
<evidence type="ECO:0000313" key="2">
    <source>
        <dbReference type="EMBL" id="KAJ8387138.1"/>
    </source>
</evidence>
<reference evidence="2" key="1">
    <citation type="journal article" date="2023" name="Science">
        <title>Genome structures resolve the early diversification of teleost fishes.</title>
        <authorList>
            <person name="Parey E."/>
            <person name="Louis A."/>
            <person name="Montfort J."/>
            <person name="Bouchez O."/>
            <person name="Roques C."/>
            <person name="Iampietro C."/>
            <person name="Lluch J."/>
            <person name="Castinel A."/>
            <person name="Donnadieu C."/>
            <person name="Desvignes T."/>
            <person name="Floi Bucao C."/>
            <person name="Jouanno E."/>
            <person name="Wen M."/>
            <person name="Mejri S."/>
            <person name="Dirks R."/>
            <person name="Jansen H."/>
            <person name="Henkel C."/>
            <person name="Chen W.J."/>
            <person name="Zahm M."/>
            <person name="Cabau C."/>
            <person name="Klopp C."/>
            <person name="Thompson A.W."/>
            <person name="Robinson-Rechavi M."/>
            <person name="Braasch I."/>
            <person name="Lecointre G."/>
            <person name="Bobe J."/>
            <person name="Postlethwait J.H."/>
            <person name="Berthelot C."/>
            <person name="Roest Crollius H."/>
            <person name="Guiguen Y."/>
        </authorList>
    </citation>
    <scope>NUCLEOTIDE SEQUENCE</scope>
    <source>
        <strain evidence="2">NC1722</strain>
    </source>
</reference>
<evidence type="ECO:0000256" key="1">
    <source>
        <dbReference type="SAM" id="MobiDB-lite"/>
    </source>
</evidence>
<dbReference type="AlphaFoldDB" id="A0AAD7RNA5"/>
<accession>A0AAD7RNA5</accession>
<organism evidence="2 3">
    <name type="scientific">Aldrovandia affinis</name>
    <dbReference type="NCBI Taxonomy" id="143900"/>
    <lineage>
        <taxon>Eukaryota</taxon>
        <taxon>Metazoa</taxon>
        <taxon>Chordata</taxon>
        <taxon>Craniata</taxon>
        <taxon>Vertebrata</taxon>
        <taxon>Euteleostomi</taxon>
        <taxon>Actinopterygii</taxon>
        <taxon>Neopterygii</taxon>
        <taxon>Teleostei</taxon>
        <taxon>Notacanthiformes</taxon>
        <taxon>Halosauridae</taxon>
        <taxon>Aldrovandia</taxon>
    </lineage>
</organism>
<keyword evidence="3" id="KW-1185">Reference proteome</keyword>
<protein>
    <submittedName>
        <fullName evidence="2">Uncharacterized protein</fullName>
    </submittedName>
</protein>
<feature type="compositionally biased region" description="Basic and acidic residues" evidence="1">
    <location>
        <begin position="37"/>
        <end position="70"/>
    </location>
</feature>
<sequence length="85" mass="9209">MRSALGHSASSQSADSVFREEEREVDKVTSNTAATERNLRCETVRALERKDFEGESESSSRRPCDSRSRAEGVGPRCAGATSSAN</sequence>
<dbReference type="Proteomes" id="UP001221898">
    <property type="component" value="Unassembled WGS sequence"/>
</dbReference>
<gene>
    <name evidence="2" type="ORF">AAFF_G00160780</name>
</gene>
<dbReference type="EMBL" id="JAINUG010000217">
    <property type="protein sequence ID" value="KAJ8387138.1"/>
    <property type="molecule type" value="Genomic_DNA"/>
</dbReference>
<feature type="region of interest" description="Disordered" evidence="1">
    <location>
        <begin position="1"/>
        <end position="85"/>
    </location>
</feature>
<evidence type="ECO:0000313" key="3">
    <source>
        <dbReference type="Proteomes" id="UP001221898"/>
    </source>
</evidence>